<dbReference type="Gene3D" id="2.170.130.10">
    <property type="entry name" value="TonB-dependent receptor, plug domain"/>
    <property type="match status" value="1"/>
</dbReference>
<dbReference type="InterPro" id="IPR008969">
    <property type="entry name" value="CarboxyPept-like_regulatory"/>
</dbReference>
<evidence type="ECO:0000313" key="13">
    <source>
        <dbReference type="Proteomes" id="UP001143545"/>
    </source>
</evidence>
<feature type="domain" description="TonB-dependent receptor plug" evidence="11">
    <location>
        <begin position="115"/>
        <end position="221"/>
    </location>
</feature>
<dbReference type="NCBIfam" id="TIGR04056">
    <property type="entry name" value="OMP_RagA_SusC"/>
    <property type="match status" value="1"/>
</dbReference>
<dbReference type="InterPro" id="IPR023996">
    <property type="entry name" value="TonB-dep_OMP_SusC/RagA"/>
</dbReference>
<protein>
    <submittedName>
        <fullName evidence="12">SusC/RagA family TonB-linked outer membrane protein</fullName>
    </submittedName>
</protein>
<feature type="domain" description="TonB-dependent receptor-like beta-barrel" evidence="10">
    <location>
        <begin position="467"/>
        <end position="889"/>
    </location>
</feature>
<dbReference type="Gene3D" id="2.60.40.1120">
    <property type="entry name" value="Carboxypeptidase-like, regulatory domain"/>
    <property type="match status" value="1"/>
</dbReference>
<reference evidence="12" key="1">
    <citation type="submission" date="2022-07" db="EMBL/GenBank/DDBJ databases">
        <title>Taxonomy of Novel Oxalotrophic and Methylotrophic Bacteria.</title>
        <authorList>
            <person name="Sahin N."/>
            <person name="Tani A."/>
        </authorList>
    </citation>
    <scope>NUCLEOTIDE SEQUENCE</scope>
    <source>
        <strain evidence="12">AM327</strain>
    </source>
</reference>
<comment type="subcellular location">
    <subcellularLocation>
        <location evidence="1 8">Cell outer membrane</location>
        <topology evidence="1 8">Multi-pass membrane protein</topology>
    </subcellularLocation>
</comment>
<organism evidence="12 13">
    <name type="scientific">Neptunitalea chrysea</name>
    <dbReference type="NCBI Taxonomy" id="1647581"/>
    <lineage>
        <taxon>Bacteria</taxon>
        <taxon>Pseudomonadati</taxon>
        <taxon>Bacteroidota</taxon>
        <taxon>Flavobacteriia</taxon>
        <taxon>Flavobacteriales</taxon>
        <taxon>Flavobacteriaceae</taxon>
        <taxon>Neptunitalea</taxon>
    </lineage>
</organism>
<dbReference type="Proteomes" id="UP001143545">
    <property type="component" value="Unassembled WGS sequence"/>
</dbReference>
<accession>A0A9W6EUJ5</accession>
<evidence type="ECO:0000256" key="4">
    <source>
        <dbReference type="ARBA" id="ARBA00022692"/>
    </source>
</evidence>
<dbReference type="Gene3D" id="2.40.170.20">
    <property type="entry name" value="TonB-dependent receptor, beta-barrel domain"/>
    <property type="match status" value="1"/>
</dbReference>
<dbReference type="EMBL" id="BRVP01000020">
    <property type="protein sequence ID" value="GLB53585.1"/>
    <property type="molecule type" value="Genomic_DNA"/>
</dbReference>
<evidence type="ECO:0000256" key="9">
    <source>
        <dbReference type="RuleBase" id="RU003357"/>
    </source>
</evidence>
<comment type="caution">
    <text evidence="12">The sequence shown here is derived from an EMBL/GenBank/DDBJ whole genome shotgun (WGS) entry which is preliminary data.</text>
</comment>
<gene>
    <name evidence="12" type="ORF">NBRC110019_26260</name>
</gene>
<dbReference type="RefSeq" id="WP_281755654.1">
    <property type="nucleotide sequence ID" value="NZ_BRVP01000020.1"/>
</dbReference>
<evidence type="ECO:0000313" key="12">
    <source>
        <dbReference type="EMBL" id="GLB53585.1"/>
    </source>
</evidence>
<keyword evidence="3 8" id="KW-1134">Transmembrane beta strand</keyword>
<name>A0A9W6EUJ5_9FLAO</name>
<dbReference type="PROSITE" id="PS52016">
    <property type="entry name" value="TONB_DEPENDENT_REC_3"/>
    <property type="match status" value="1"/>
</dbReference>
<evidence type="ECO:0000259" key="10">
    <source>
        <dbReference type="Pfam" id="PF00593"/>
    </source>
</evidence>
<dbReference type="InterPro" id="IPR039426">
    <property type="entry name" value="TonB-dep_rcpt-like"/>
</dbReference>
<dbReference type="SUPFAM" id="SSF56935">
    <property type="entry name" value="Porins"/>
    <property type="match status" value="1"/>
</dbReference>
<sequence length="1034" mass="114546">MKQNFLWMLVCLGGITWCTAQEIEVSGTVSSAEDDFPMPGASVLIKGKSEGTTTDFDGIYKLTGVLPSDTLVYSYVGFQTQWIPVAGRTTIDVSLQVDNNELDEVIVVGYSSQKKADITGAVAVVDVDEMNKQSEPNPIKALQGRLAGVNITSDGSPSGSNTNINIRGVGTLNNTQPLYVIDGVPTKAGMHELNPNDIESIQVLKDAASASIYGSRASNGVIIITTKQGKKGKLRMNVNYYSTFSDYANRLDVLNAQEYGQVLWQANVNDGLDPNMNNLSYQFDWGVENGQPTLHKVIVPEYLDAAHTLKASNTNWYDKISQLGRSNSLDFSVSNGSEKGAYMFSLGYYDNEGIVKTTNFKRLSARMNTSYNFWDGKLKIGENFTLNRTKEVTDPGVLDPALRALPIIPVHTVDGIGWGGPVGGMNDRQNPVRVLEYNKDNGYKYMRLFGNAFAELTPVEGLKLRSSYGIDLSNYYKRTLQRSYQSGYLQNDQNAVNIDQSETTKWTWSTIAQYERSFGKHHADMLVGAEMYQENYHNTWLRKEDFLIEDPDYMYPDAGTGDAYNGGSATAYSLLSYFGKLSYDYDSRYLFSATLRYDGSSRFGKNNRFGTFPAFSAGWRISQEEFAQKYLNFFSDLKLRAGWGQTGNQEISNEAIYSLYLANYAGGSPTWNTSYGTAYDLNGAGSGLLPSGFIATQTGNDDLKWETTTQTNIGVDFGFLGQKLSGSLDIYKKATKDILVLPPYLGVIGEGGNRWVNGASMENKGIEFALQYRHTTFWGLEYEVSGNIAANANKITELPEEVKNNYGGNGLDDNILGRPINSMYGYVADGLFRSESELENSAVQEGKDLGRIRYKDLNGDGIIDADDRTWIGNPNPSYTYGMNISLSYKNFDFTTFWQGIGDVEVINQTKYQTDFWSVDDVGSNKGARLLDAWSPSNPNSDIPALTTVDSNAESRFSTYYVENGSYLKLRMVQIGYSLPEALMEKYGVQKIRVYANAQNLWTISASDFTGVDPENPGFGYPLPLTFTLGINVSL</sequence>
<comment type="similarity">
    <text evidence="8 9">Belongs to the TonB-dependent receptor family.</text>
</comment>
<evidence type="ECO:0000256" key="2">
    <source>
        <dbReference type="ARBA" id="ARBA00022448"/>
    </source>
</evidence>
<keyword evidence="13" id="KW-1185">Reference proteome</keyword>
<keyword evidence="6 8" id="KW-0472">Membrane</keyword>
<dbReference type="Pfam" id="PF07715">
    <property type="entry name" value="Plug"/>
    <property type="match status" value="1"/>
</dbReference>
<dbReference type="GO" id="GO:0009279">
    <property type="term" value="C:cell outer membrane"/>
    <property type="evidence" value="ECO:0007669"/>
    <property type="project" value="UniProtKB-SubCell"/>
</dbReference>
<evidence type="ECO:0000256" key="1">
    <source>
        <dbReference type="ARBA" id="ARBA00004571"/>
    </source>
</evidence>
<evidence type="ECO:0000256" key="8">
    <source>
        <dbReference type="PROSITE-ProRule" id="PRU01360"/>
    </source>
</evidence>
<dbReference type="SUPFAM" id="SSF49464">
    <property type="entry name" value="Carboxypeptidase regulatory domain-like"/>
    <property type="match status" value="1"/>
</dbReference>
<evidence type="ECO:0000256" key="7">
    <source>
        <dbReference type="ARBA" id="ARBA00023237"/>
    </source>
</evidence>
<evidence type="ECO:0000259" key="11">
    <source>
        <dbReference type="Pfam" id="PF07715"/>
    </source>
</evidence>
<dbReference type="Pfam" id="PF00593">
    <property type="entry name" value="TonB_dep_Rec_b-barrel"/>
    <property type="match status" value="1"/>
</dbReference>
<dbReference type="Pfam" id="PF13715">
    <property type="entry name" value="CarbopepD_reg_2"/>
    <property type="match status" value="1"/>
</dbReference>
<dbReference type="InterPro" id="IPR023997">
    <property type="entry name" value="TonB-dep_OMP_SusC/RagA_CS"/>
</dbReference>
<keyword evidence="2 8" id="KW-0813">Transport</keyword>
<dbReference type="NCBIfam" id="TIGR04057">
    <property type="entry name" value="SusC_RagA_signa"/>
    <property type="match status" value="1"/>
</dbReference>
<proteinExistence type="inferred from homology"/>
<dbReference type="InterPro" id="IPR037066">
    <property type="entry name" value="Plug_dom_sf"/>
</dbReference>
<keyword evidence="7 8" id="KW-0998">Cell outer membrane</keyword>
<dbReference type="InterPro" id="IPR012910">
    <property type="entry name" value="Plug_dom"/>
</dbReference>
<dbReference type="AlphaFoldDB" id="A0A9W6EUJ5"/>
<evidence type="ECO:0000256" key="6">
    <source>
        <dbReference type="ARBA" id="ARBA00023136"/>
    </source>
</evidence>
<dbReference type="InterPro" id="IPR036942">
    <property type="entry name" value="Beta-barrel_TonB_sf"/>
</dbReference>
<dbReference type="InterPro" id="IPR000531">
    <property type="entry name" value="Beta-barrel_TonB"/>
</dbReference>
<keyword evidence="5 9" id="KW-0798">TonB box</keyword>
<keyword evidence="4 8" id="KW-0812">Transmembrane</keyword>
<evidence type="ECO:0000256" key="5">
    <source>
        <dbReference type="ARBA" id="ARBA00023077"/>
    </source>
</evidence>
<evidence type="ECO:0000256" key="3">
    <source>
        <dbReference type="ARBA" id="ARBA00022452"/>
    </source>
</evidence>